<organism evidence="11 12">
    <name type="scientific">Citricoccus muralis</name>
    <dbReference type="NCBI Taxonomy" id="169134"/>
    <lineage>
        <taxon>Bacteria</taxon>
        <taxon>Bacillati</taxon>
        <taxon>Actinomycetota</taxon>
        <taxon>Actinomycetes</taxon>
        <taxon>Micrococcales</taxon>
        <taxon>Micrococcaceae</taxon>
        <taxon>Citricoccus</taxon>
    </lineage>
</organism>
<feature type="domain" description="Helicase ATP-binding" evidence="9">
    <location>
        <begin position="270"/>
        <end position="443"/>
    </location>
</feature>
<protein>
    <recommendedName>
        <fullName evidence="8">Probable DNA 3'-5' helicase RecG</fullName>
    </recommendedName>
</protein>
<dbReference type="InterPro" id="IPR012340">
    <property type="entry name" value="NA-bd_OB-fold"/>
</dbReference>
<feature type="domain" description="Helicase C-terminal" evidence="10">
    <location>
        <begin position="490"/>
        <end position="646"/>
    </location>
</feature>
<dbReference type="Pfam" id="PF00270">
    <property type="entry name" value="DEAD"/>
    <property type="match status" value="1"/>
</dbReference>
<dbReference type="Pfam" id="PF17191">
    <property type="entry name" value="RecG_wedge"/>
    <property type="match status" value="1"/>
</dbReference>
<dbReference type="CDD" id="cd04488">
    <property type="entry name" value="RecG_wedge_OBF"/>
    <property type="match status" value="1"/>
</dbReference>
<evidence type="ECO:0000313" key="11">
    <source>
        <dbReference type="EMBL" id="WFP17743.1"/>
    </source>
</evidence>
<evidence type="ECO:0000256" key="1">
    <source>
        <dbReference type="ARBA" id="ARBA00022741"/>
    </source>
</evidence>
<evidence type="ECO:0000256" key="2">
    <source>
        <dbReference type="ARBA" id="ARBA00022763"/>
    </source>
</evidence>
<dbReference type="SMART" id="SM00487">
    <property type="entry name" value="DEXDc"/>
    <property type="match status" value="1"/>
</dbReference>
<evidence type="ECO:0000256" key="5">
    <source>
        <dbReference type="ARBA" id="ARBA00022840"/>
    </source>
</evidence>
<dbReference type="InterPro" id="IPR014001">
    <property type="entry name" value="Helicase_ATP-bd"/>
</dbReference>
<dbReference type="PANTHER" id="PTHR47964">
    <property type="entry name" value="ATP-DEPENDENT DNA HELICASE HOMOLOG RECG, CHLOROPLASTIC"/>
    <property type="match status" value="1"/>
</dbReference>
<evidence type="ECO:0000256" key="3">
    <source>
        <dbReference type="ARBA" id="ARBA00022801"/>
    </source>
</evidence>
<evidence type="ECO:0000259" key="9">
    <source>
        <dbReference type="PROSITE" id="PS51192"/>
    </source>
</evidence>
<keyword evidence="5" id="KW-0067">ATP-binding</keyword>
<evidence type="ECO:0000256" key="6">
    <source>
        <dbReference type="ARBA" id="ARBA00023125"/>
    </source>
</evidence>
<dbReference type="PANTHER" id="PTHR47964:SF1">
    <property type="entry name" value="ATP-DEPENDENT DNA HELICASE HOMOLOG RECG, CHLOROPLASTIC"/>
    <property type="match status" value="1"/>
</dbReference>
<dbReference type="Pfam" id="PF19833">
    <property type="entry name" value="RecG_dom3_C"/>
    <property type="match status" value="1"/>
</dbReference>
<dbReference type="InterPro" id="IPR001650">
    <property type="entry name" value="Helicase_C-like"/>
</dbReference>
<dbReference type="InterPro" id="IPR027417">
    <property type="entry name" value="P-loop_NTPase"/>
</dbReference>
<keyword evidence="2" id="KW-0227">DNA damage</keyword>
<dbReference type="Proteomes" id="UP001219037">
    <property type="component" value="Chromosome"/>
</dbReference>
<keyword evidence="4 11" id="KW-0347">Helicase</keyword>
<evidence type="ECO:0000313" key="12">
    <source>
        <dbReference type="Proteomes" id="UP001219037"/>
    </source>
</evidence>
<accession>A0ABY8HAP9</accession>
<evidence type="ECO:0000256" key="7">
    <source>
        <dbReference type="ARBA" id="ARBA00023204"/>
    </source>
</evidence>
<dbReference type="GO" id="GO:0003678">
    <property type="term" value="F:DNA helicase activity"/>
    <property type="evidence" value="ECO:0007669"/>
    <property type="project" value="UniProtKB-EC"/>
</dbReference>
<keyword evidence="7" id="KW-0234">DNA repair</keyword>
<dbReference type="Gene3D" id="2.40.50.140">
    <property type="entry name" value="Nucleic acid-binding proteins"/>
    <property type="match status" value="1"/>
</dbReference>
<keyword evidence="3 11" id="KW-0378">Hydrolase</keyword>
<dbReference type="InterPro" id="IPR045562">
    <property type="entry name" value="RecG_dom3_C"/>
</dbReference>
<dbReference type="EMBL" id="CP121252">
    <property type="protein sequence ID" value="WFP17743.1"/>
    <property type="molecule type" value="Genomic_DNA"/>
</dbReference>
<dbReference type="RefSeq" id="WP_278159456.1">
    <property type="nucleotide sequence ID" value="NZ_CP121252.1"/>
</dbReference>
<keyword evidence="6" id="KW-0238">DNA-binding</keyword>
<keyword evidence="12" id="KW-1185">Reference proteome</keyword>
<dbReference type="SMART" id="SM00490">
    <property type="entry name" value="HELICc"/>
    <property type="match status" value="1"/>
</dbReference>
<dbReference type="Gene3D" id="3.40.50.300">
    <property type="entry name" value="P-loop containing nucleotide triphosphate hydrolases"/>
    <property type="match status" value="2"/>
</dbReference>
<sequence length="721" mass="77549">MQEQLKITTTGELLEHFPRRWVELGELTPIHQLPVGEQVTIVARVVSTTKRRMQSRRGFLVDVVVSDDIDGHSGGTLSMAFFNGYDADRRLSSGTRAMFHGKTALYRGALTLNNPDFTVLDAAENPSDQDLSPIPVYPATAKLASWTIRTCVDTVLDAINWDAVEDPIPDDLLREASDSLEPLPGLDQALRDIHRPRQVSDAYRAKTRFALHEALILQGVLSQRRERNATRSASTPYPRREDGMAALLDDRLPFTLTEGQTAAGTAISKGLDSTQPMSRLLQGEVGSGKTLVALRAMAQVADGGGQAALIAPTEVLAAQHYRSIVSTLDVLATAGQLTSWTGPATDVVLLTGSMSTQARHEAMLKIASGQAGIVIGTHALLSDRVSFAQLGLVVIDEQHRFGVDQREALRQSNPGTHLLVMSATPIPRSVAMTVFGDLDVTVLDALPSGRKPVATHVARMEHGPRIIGRVWEIIAEQIQAGHQAFVVCPKITPGLSATDANTDSSGLRLSLTAPEHAAAVEDMVERIPQIPVLQGTRVAALHGQLDQPTQDEVMGRFVRGEIDILVATTVIEVGVDVPNATVMAVLDADAFGLSTLHQLRGRVGRGQAPAVCLLATRLPDGHTALDRLDVLAETQDGMRIAEADVMARGEGDVLGSSQHGFGSRLLVLKVLRHASLIQLCAAWITKAREHDPQLQAYPALAGEIAAWEAAHEATSGYLEKT</sequence>
<dbReference type="InterPro" id="IPR011545">
    <property type="entry name" value="DEAD/DEAH_box_helicase_dom"/>
</dbReference>
<dbReference type="InterPro" id="IPR047112">
    <property type="entry name" value="RecG/Mfd"/>
</dbReference>
<evidence type="ECO:0000256" key="8">
    <source>
        <dbReference type="ARBA" id="ARBA00049819"/>
    </source>
</evidence>
<dbReference type="GO" id="GO:0016787">
    <property type="term" value="F:hydrolase activity"/>
    <property type="evidence" value="ECO:0007669"/>
    <property type="project" value="UniProtKB-KW"/>
</dbReference>
<name>A0ABY8HAP9_9MICC</name>
<evidence type="ECO:0000259" key="10">
    <source>
        <dbReference type="PROSITE" id="PS51194"/>
    </source>
</evidence>
<keyword evidence="1" id="KW-0547">Nucleotide-binding</keyword>
<dbReference type="PROSITE" id="PS51192">
    <property type="entry name" value="HELICASE_ATP_BIND_1"/>
    <property type="match status" value="1"/>
</dbReference>
<proteinExistence type="predicted"/>
<gene>
    <name evidence="11" type="ORF">P8192_06490</name>
</gene>
<dbReference type="SUPFAM" id="SSF52540">
    <property type="entry name" value="P-loop containing nucleoside triphosphate hydrolases"/>
    <property type="match status" value="2"/>
</dbReference>
<dbReference type="Pfam" id="PF00271">
    <property type="entry name" value="Helicase_C"/>
    <property type="match status" value="1"/>
</dbReference>
<dbReference type="InterPro" id="IPR033454">
    <property type="entry name" value="RecG_wedge"/>
</dbReference>
<evidence type="ECO:0000256" key="4">
    <source>
        <dbReference type="ARBA" id="ARBA00022806"/>
    </source>
</evidence>
<dbReference type="PROSITE" id="PS51194">
    <property type="entry name" value="HELICASE_CTER"/>
    <property type="match status" value="1"/>
</dbReference>
<dbReference type="SUPFAM" id="SSF50249">
    <property type="entry name" value="Nucleic acid-binding proteins"/>
    <property type="match status" value="1"/>
</dbReference>
<reference evidence="11 12" key="1">
    <citation type="submission" date="2023-04" db="EMBL/GenBank/DDBJ databases">
        <title>Funneling lignin-derived compounds into biodiesel using alkali-halophilic Citricoccus sp. P2.</title>
        <authorList>
            <person name="Luo C.-B."/>
        </authorList>
    </citation>
    <scope>NUCLEOTIDE SEQUENCE [LARGE SCALE GENOMIC DNA]</scope>
    <source>
        <strain evidence="11 12">P2</strain>
    </source>
</reference>